<accession>A0A3M7REZ3</accession>
<dbReference type="OrthoDB" id="10142924at2759"/>
<gene>
    <name evidence="1" type="ORF">BpHYR1_040470</name>
</gene>
<name>A0A3M7REZ3_BRAPC</name>
<keyword evidence="2" id="KW-1185">Reference proteome</keyword>
<evidence type="ECO:0000313" key="2">
    <source>
        <dbReference type="Proteomes" id="UP000276133"/>
    </source>
</evidence>
<comment type="caution">
    <text evidence="1">The sequence shown here is derived from an EMBL/GenBank/DDBJ whole genome shotgun (WGS) entry which is preliminary data.</text>
</comment>
<protein>
    <submittedName>
        <fullName evidence="1">Uncharacterized protein</fullName>
    </submittedName>
</protein>
<evidence type="ECO:0000313" key="1">
    <source>
        <dbReference type="EMBL" id="RNA21828.1"/>
    </source>
</evidence>
<organism evidence="1 2">
    <name type="scientific">Brachionus plicatilis</name>
    <name type="common">Marine rotifer</name>
    <name type="synonym">Brachionus muelleri</name>
    <dbReference type="NCBI Taxonomy" id="10195"/>
    <lineage>
        <taxon>Eukaryota</taxon>
        <taxon>Metazoa</taxon>
        <taxon>Spiralia</taxon>
        <taxon>Gnathifera</taxon>
        <taxon>Rotifera</taxon>
        <taxon>Eurotatoria</taxon>
        <taxon>Monogononta</taxon>
        <taxon>Pseudotrocha</taxon>
        <taxon>Ploima</taxon>
        <taxon>Brachionidae</taxon>
        <taxon>Brachionus</taxon>
    </lineage>
</organism>
<reference evidence="1 2" key="1">
    <citation type="journal article" date="2018" name="Sci. Rep.">
        <title>Genomic signatures of local adaptation to the degree of environmental predictability in rotifers.</title>
        <authorList>
            <person name="Franch-Gras L."/>
            <person name="Hahn C."/>
            <person name="Garcia-Roger E.M."/>
            <person name="Carmona M.J."/>
            <person name="Serra M."/>
            <person name="Gomez A."/>
        </authorList>
    </citation>
    <scope>NUCLEOTIDE SEQUENCE [LARGE SCALE GENOMIC DNA]</scope>
    <source>
        <strain evidence="1">HYR1</strain>
    </source>
</reference>
<sequence length="120" mass="13912">MNEQFKDSEEYNIFNMLREIGAVHVSQVCSISNCPKYQREMELRFRTRGKDSKEKILTWRCTGYKCGTKKINVIMLLIKCWAAQLTIAKTRIIAGDNWSRNDVDGHIMSLSGNINYMLVT</sequence>
<dbReference type="Proteomes" id="UP000276133">
    <property type="component" value="Unassembled WGS sequence"/>
</dbReference>
<dbReference type="EMBL" id="REGN01003593">
    <property type="protein sequence ID" value="RNA21828.1"/>
    <property type="molecule type" value="Genomic_DNA"/>
</dbReference>
<dbReference type="AlphaFoldDB" id="A0A3M7REZ3"/>
<proteinExistence type="predicted"/>